<dbReference type="Pfam" id="PF00005">
    <property type="entry name" value="ABC_tran"/>
    <property type="match status" value="2"/>
</dbReference>
<keyword evidence="7" id="KW-1185">Reference proteome</keyword>
<dbReference type="Gene3D" id="3.40.50.300">
    <property type="entry name" value="P-loop containing nucleotide triphosphate hydrolases"/>
    <property type="match status" value="2"/>
</dbReference>
<evidence type="ECO:0000313" key="6">
    <source>
        <dbReference type="EMBL" id="RWZ49817.1"/>
    </source>
</evidence>
<evidence type="ECO:0000313" key="7">
    <source>
        <dbReference type="Proteomes" id="UP000288547"/>
    </source>
</evidence>
<dbReference type="SUPFAM" id="SSF52540">
    <property type="entry name" value="P-loop containing nucleoside triphosphate hydrolases"/>
    <property type="match status" value="2"/>
</dbReference>
<dbReference type="GO" id="GO:0016887">
    <property type="term" value="F:ATP hydrolysis activity"/>
    <property type="evidence" value="ECO:0007669"/>
    <property type="project" value="InterPro"/>
</dbReference>
<dbReference type="EMBL" id="RZNB01000004">
    <property type="protein sequence ID" value="RWZ49817.1"/>
    <property type="molecule type" value="Genomic_DNA"/>
</dbReference>
<dbReference type="PROSITE" id="PS50893">
    <property type="entry name" value="ABC_TRANSPORTER_2"/>
    <property type="match status" value="2"/>
</dbReference>
<dbReference type="PANTHER" id="PTHR43790">
    <property type="entry name" value="CARBOHYDRATE TRANSPORT ATP-BINDING PROTEIN MG119-RELATED"/>
    <property type="match status" value="1"/>
</dbReference>
<evidence type="ECO:0000256" key="1">
    <source>
        <dbReference type="ARBA" id="ARBA00022448"/>
    </source>
</evidence>
<accession>A0A3S3Z1R7</accession>
<protein>
    <submittedName>
        <fullName evidence="6">Sugar ABC transporter ATP-binding protein</fullName>
    </submittedName>
</protein>
<proteinExistence type="predicted"/>
<dbReference type="AlphaFoldDB" id="A0A3S3Z1R7"/>
<name>A0A3S3Z1R7_9MICO</name>
<evidence type="ECO:0000259" key="5">
    <source>
        <dbReference type="PROSITE" id="PS50893"/>
    </source>
</evidence>
<keyword evidence="1" id="KW-0813">Transport</keyword>
<organism evidence="6 7">
    <name type="scientific">Labedella phragmitis</name>
    <dbReference type="NCBI Taxonomy" id="2498849"/>
    <lineage>
        <taxon>Bacteria</taxon>
        <taxon>Bacillati</taxon>
        <taxon>Actinomycetota</taxon>
        <taxon>Actinomycetes</taxon>
        <taxon>Micrococcales</taxon>
        <taxon>Microbacteriaceae</taxon>
        <taxon>Labedella</taxon>
    </lineage>
</organism>
<keyword evidence="4 6" id="KW-0067">ATP-binding</keyword>
<dbReference type="RefSeq" id="WP_128495277.1">
    <property type="nucleotide sequence ID" value="NZ_RZNB01000004.1"/>
</dbReference>
<comment type="caution">
    <text evidence="6">The sequence shown here is derived from an EMBL/GenBank/DDBJ whole genome shotgun (WGS) entry which is preliminary data.</text>
</comment>
<sequence>MSSHDDKRSPVPAFHLDGVSKSYPGVHALRDVTLEGYPGEVLAICGANGAGKSTMARLLAGQETPTSGSVRIGSHGQIRKPADAEAAGVLLMHQEPLVIEDFTVEENVWLTSLSSADGVKAWGTVRRDRGARTREALDAVGLSDLDPRTPVRSLGPGPRQMLALSRTSVNHHKVLLLDETTASTTEEHFRDVLELVDRERAAGVCVVFVSHRMPEVFAMADRIAVLRNGQLVDVVRTADTDPDEILTMMIGEAVSALEPFDMKPDPAADPILEVRGLSSGSAHDIDLDVRPGEIVGIYGLVGSGRSSIARSISGHQDRRTGTVRVRGRPIPSGSPRRALEKGIAYLSEDRRREGFVPAFTNALNLTLATPGQDSRWGVINRRAEKARVATLLKRYQVKGGAETMTRSLSGGNQQKVCIAKWLEATPEVMVLDEPTKGIDVRARLNIYEIVRDLATGGKGVVVVTSEAEEALKLCSRILVLRDGAVVGTYDPLTSTTDDLIRASLGGDIS</sequence>
<reference evidence="6 7" key="1">
    <citation type="submission" date="2018-12" db="EMBL/GenBank/DDBJ databases">
        <authorList>
            <person name="Li F."/>
        </authorList>
    </citation>
    <scope>NUCLEOTIDE SEQUENCE [LARGE SCALE GENOMIC DNA]</scope>
    <source>
        <strain evidence="6 7">11W25H-1</strain>
    </source>
</reference>
<dbReference type="OrthoDB" id="39350at2"/>
<dbReference type="InterPro" id="IPR003593">
    <property type="entry name" value="AAA+_ATPase"/>
</dbReference>
<dbReference type="InterPro" id="IPR003439">
    <property type="entry name" value="ABC_transporter-like_ATP-bd"/>
</dbReference>
<dbReference type="PROSITE" id="PS00211">
    <property type="entry name" value="ABC_TRANSPORTER_1"/>
    <property type="match status" value="1"/>
</dbReference>
<dbReference type="CDD" id="cd03215">
    <property type="entry name" value="ABC_Carb_Monos_II"/>
    <property type="match status" value="1"/>
</dbReference>
<dbReference type="GO" id="GO:0005524">
    <property type="term" value="F:ATP binding"/>
    <property type="evidence" value="ECO:0007669"/>
    <property type="project" value="UniProtKB-KW"/>
</dbReference>
<evidence type="ECO:0000256" key="3">
    <source>
        <dbReference type="ARBA" id="ARBA00022741"/>
    </source>
</evidence>
<dbReference type="InterPro" id="IPR027417">
    <property type="entry name" value="P-loop_NTPase"/>
</dbReference>
<dbReference type="Proteomes" id="UP000288547">
    <property type="component" value="Unassembled WGS sequence"/>
</dbReference>
<dbReference type="SMART" id="SM00382">
    <property type="entry name" value="AAA"/>
    <property type="match status" value="2"/>
</dbReference>
<gene>
    <name evidence="6" type="ORF">ELQ90_10670</name>
</gene>
<dbReference type="PANTHER" id="PTHR43790:SF9">
    <property type="entry name" value="GALACTOFURANOSE TRANSPORTER ATP-BINDING PROTEIN YTFR"/>
    <property type="match status" value="1"/>
</dbReference>
<feature type="domain" description="ABC transporter" evidence="5">
    <location>
        <begin position="266"/>
        <end position="507"/>
    </location>
</feature>
<dbReference type="InterPro" id="IPR050107">
    <property type="entry name" value="ABC_carbohydrate_import_ATPase"/>
</dbReference>
<feature type="domain" description="ABC transporter" evidence="5">
    <location>
        <begin position="14"/>
        <end position="253"/>
    </location>
</feature>
<dbReference type="InterPro" id="IPR017871">
    <property type="entry name" value="ABC_transporter-like_CS"/>
</dbReference>
<evidence type="ECO:0000256" key="4">
    <source>
        <dbReference type="ARBA" id="ARBA00022840"/>
    </source>
</evidence>
<keyword evidence="2" id="KW-0677">Repeat</keyword>
<evidence type="ECO:0000256" key="2">
    <source>
        <dbReference type="ARBA" id="ARBA00022737"/>
    </source>
</evidence>
<keyword evidence="3" id="KW-0547">Nucleotide-binding</keyword>